<dbReference type="InterPro" id="IPR001242">
    <property type="entry name" value="Condensation_dom"/>
</dbReference>
<reference evidence="2 3" key="1">
    <citation type="submission" date="2023-11" db="EMBL/GenBank/DDBJ databases">
        <title>Actinomadura monticuli sp. nov., isolated from volcanic ash.</title>
        <authorList>
            <person name="Lee S.D."/>
            <person name="Yang H."/>
            <person name="Kim I.S."/>
        </authorList>
    </citation>
    <scope>NUCLEOTIDE SEQUENCE [LARGE SCALE GENOMIC DNA]</scope>
    <source>
        <strain evidence="2 3">DLS-62</strain>
    </source>
</reference>
<accession>A0ABV4Q4V9</accession>
<sequence>MTGRPETVAPLSFQQEELAVGMRRFPEVSAKYDNVYLFQLDGDVDTGALASAIEDVVARHPALRTAIESRAGGDVQRVWPPDELEIAETTADSVTDLADDLVARRHRTEDVFAGGRLFRPGIHSVKGGVALSFTFHHLMSDGWSDPLLWRDFSECYAARVTGSAAALPPLEKTYGEYATEQRARWADIGEAAVPFWRDAIGDCTGEIDWPWPPDASAHPPTVSDWVRFGVGEAGMETLRSVSREARATQFMVLLAATAMAVAAVTGQAGLLLGTDVAGREEPWKRRVVGNFTNTRMTALRLAPEKSLPEAAADVRAAWVAADRYRDAFYDRILHEVGEREVFKVNGPIWGDEVELSLPGVKATPVPAEPGTGSPRDLGVIWRHTGEGFAARIRYRPARVDRAAAEAVRDATLALLDPDPVR</sequence>
<comment type="caution">
    <text evidence="2">The sequence shown here is derived from an EMBL/GenBank/DDBJ whole genome shotgun (WGS) entry which is preliminary data.</text>
</comment>
<keyword evidence="3" id="KW-1185">Reference proteome</keyword>
<evidence type="ECO:0000313" key="3">
    <source>
        <dbReference type="Proteomes" id="UP001569963"/>
    </source>
</evidence>
<dbReference type="Proteomes" id="UP001569963">
    <property type="component" value="Unassembled WGS sequence"/>
</dbReference>
<gene>
    <name evidence="2" type="ORF">SM611_04515</name>
</gene>
<name>A0ABV4Q4V9_9ACTN</name>
<dbReference type="Gene3D" id="3.30.559.10">
    <property type="entry name" value="Chloramphenicol acetyltransferase-like domain"/>
    <property type="match status" value="1"/>
</dbReference>
<dbReference type="Gene3D" id="3.30.559.30">
    <property type="entry name" value="Nonribosomal peptide synthetase, condensation domain"/>
    <property type="match status" value="1"/>
</dbReference>
<dbReference type="PANTHER" id="PTHR45527:SF1">
    <property type="entry name" value="FATTY ACID SYNTHASE"/>
    <property type="match status" value="1"/>
</dbReference>
<dbReference type="SUPFAM" id="SSF52777">
    <property type="entry name" value="CoA-dependent acyltransferases"/>
    <property type="match status" value="2"/>
</dbReference>
<organism evidence="2 3">
    <name type="scientific">Actinomadura monticuli</name>
    <dbReference type="NCBI Taxonomy" id="3097367"/>
    <lineage>
        <taxon>Bacteria</taxon>
        <taxon>Bacillati</taxon>
        <taxon>Actinomycetota</taxon>
        <taxon>Actinomycetes</taxon>
        <taxon>Streptosporangiales</taxon>
        <taxon>Thermomonosporaceae</taxon>
        <taxon>Actinomadura</taxon>
    </lineage>
</organism>
<dbReference type="InterPro" id="IPR023213">
    <property type="entry name" value="CAT-like_dom_sf"/>
</dbReference>
<feature type="domain" description="Condensation" evidence="1">
    <location>
        <begin position="7"/>
        <end position="337"/>
    </location>
</feature>
<protein>
    <submittedName>
        <fullName evidence="2">Condensation domain-containing protein</fullName>
    </submittedName>
</protein>
<dbReference type="Pfam" id="PF00668">
    <property type="entry name" value="Condensation"/>
    <property type="match status" value="1"/>
</dbReference>
<evidence type="ECO:0000259" key="1">
    <source>
        <dbReference type="Pfam" id="PF00668"/>
    </source>
</evidence>
<evidence type="ECO:0000313" key="2">
    <source>
        <dbReference type="EMBL" id="MFA1538184.1"/>
    </source>
</evidence>
<proteinExistence type="predicted"/>
<dbReference type="PANTHER" id="PTHR45527">
    <property type="entry name" value="NONRIBOSOMAL PEPTIDE SYNTHETASE"/>
    <property type="match status" value="1"/>
</dbReference>
<dbReference type="EMBL" id="JAXCEI010000002">
    <property type="protein sequence ID" value="MFA1538184.1"/>
    <property type="molecule type" value="Genomic_DNA"/>
</dbReference>
<dbReference type="RefSeq" id="WP_371947525.1">
    <property type="nucleotide sequence ID" value="NZ_JAXCEI010000002.1"/>
</dbReference>